<dbReference type="InterPro" id="IPR036439">
    <property type="entry name" value="Dockerin_dom_sf"/>
</dbReference>
<keyword evidence="2" id="KW-0677">Repeat</keyword>
<dbReference type="InterPro" id="IPR036322">
    <property type="entry name" value="WD40_repeat_dom_sf"/>
</dbReference>
<evidence type="ECO:0000256" key="2">
    <source>
        <dbReference type="ARBA" id="ARBA00022737"/>
    </source>
</evidence>
<dbReference type="PROSITE" id="PS00018">
    <property type="entry name" value="EF_HAND_1"/>
    <property type="match status" value="1"/>
</dbReference>
<proteinExistence type="predicted"/>
<dbReference type="GO" id="GO:0004553">
    <property type="term" value="F:hydrolase activity, hydrolyzing O-glycosyl compounds"/>
    <property type="evidence" value="ECO:0007669"/>
    <property type="project" value="InterPro"/>
</dbReference>
<dbReference type="PANTHER" id="PTHR36220:SF1">
    <property type="entry name" value="GAMMA TUBULIN COMPLEX COMPONENT C-TERMINAL DOMAIN-CONTAINING PROTEIN"/>
    <property type="match status" value="1"/>
</dbReference>
<sequence>MKVLFQTVIILIAWVSCAYAVPFRLPIPDGISIHSYAMDDSYIFAGAPGVTVGENASQGAVLVFERTGDNTWEHTTTIHASDGDQSDYFGYAVSYNGSGTLIVGAYGAEYEGYNRGAIYKFNLSGGHWGSGTKYGNENCSSSAHFGVSVDCFQDTIIVGAPRHYYGGRLGMVTIMNMSNGEVLRTHTGKPSTVFGFTGSNLGKDVGIYGKYAVASAPGDKNSGSREGRVWVFDESIEDSEGNPYGVAQYLENPVSTSEYLYFGRKVALSHVTRDLLVGDCDESSVADYAGVVHHFYLNPISGQWELLETYRGEASTDYAFGAAMAISGDTALIGAPGYWNLPYMGAVYRYKHGSAWSYRDMMVDVTGTANPGFGGGNICISDDYYLIDEIVCKKTDDMSPHFVSPGDVNDSGAVNLTDAVLALQALAGMETAGEVCDAADFNGDGMIGLAEVMYIFQVIRASK</sequence>
<dbReference type="Pfam" id="PF14312">
    <property type="entry name" value="FG-GAP_2"/>
    <property type="match status" value="1"/>
</dbReference>
<evidence type="ECO:0000313" key="6">
    <source>
        <dbReference type="Proteomes" id="UP000000739"/>
    </source>
</evidence>
<dbReference type="InterPro" id="IPR013519">
    <property type="entry name" value="Int_alpha_beta-p"/>
</dbReference>
<feature type="domain" description="EF-hand" evidence="4">
    <location>
        <begin position="427"/>
        <end position="462"/>
    </location>
</feature>
<dbReference type="RefSeq" id="WP_015947002.1">
    <property type="nucleotide sequence ID" value="NC_011768.1"/>
</dbReference>
<dbReference type="InterPro" id="IPR002048">
    <property type="entry name" value="EF_hand_dom"/>
</dbReference>
<dbReference type="EMBL" id="CP001322">
    <property type="protein sequence ID" value="ACL03927.1"/>
    <property type="molecule type" value="Genomic_DNA"/>
</dbReference>
<dbReference type="Gene3D" id="1.10.1330.10">
    <property type="entry name" value="Dockerin domain"/>
    <property type="match status" value="1"/>
</dbReference>
<dbReference type="SUPFAM" id="SSF50978">
    <property type="entry name" value="WD40 repeat-like"/>
    <property type="match status" value="1"/>
</dbReference>
<dbReference type="Proteomes" id="UP000000739">
    <property type="component" value="Chromosome"/>
</dbReference>
<dbReference type="KEGG" id="dal:Dalk_2234"/>
<organism evidence="5 6">
    <name type="scientific">Desulfatibacillum aliphaticivorans</name>
    <dbReference type="NCBI Taxonomy" id="218208"/>
    <lineage>
        <taxon>Bacteria</taxon>
        <taxon>Pseudomonadati</taxon>
        <taxon>Thermodesulfobacteriota</taxon>
        <taxon>Desulfobacteria</taxon>
        <taxon>Desulfobacterales</taxon>
        <taxon>Desulfatibacillaceae</taxon>
        <taxon>Desulfatibacillum</taxon>
    </lineage>
</organism>
<evidence type="ECO:0000259" key="4">
    <source>
        <dbReference type="PROSITE" id="PS50222"/>
    </source>
</evidence>
<dbReference type="HOGENOM" id="CLU_590153_0_0_7"/>
<dbReference type="Pfam" id="PF00404">
    <property type="entry name" value="Dockerin_1"/>
    <property type="match status" value="1"/>
</dbReference>
<evidence type="ECO:0000313" key="5">
    <source>
        <dbReference type="EMBL" id="ACL03927.1"/>
    </source>
</evidence>
<dbReference type="PROSITE" id="PS51470">
    <property type="entry name" value="FG_GAP"/>
    <property type="match status" value="1"/>
</dbReference>
<dbReference type="InterPro" id="IPR013517">
    <property type="entry name" value="FG-GAP"/>
</dbReference>
<evidence type="ECO:0000256" key="3">
    <source>
        <dbReference type="ARBA" id="ARBA00023180"/>
    </source>
</evidence>
<dbReference type="PROSITE" id="PS50222">
    <property type="entry name" value="EF_HAND_2"/>
    <property type="match status" value="1"/>
</dbReference>
<gene>
    <name evidence="5" type="ordered locus">Dalk_2234</name>
</gene>
<protein>
    <recommendedName>
        <fullName evidence="4">EF-hand domain-containing protein</fullName>
    </recommendedName>
</protein>
<keyword evidence="6" id="KW-1185">Reference proteome</keyword>
<dbReference type="AlphaFoldDB" id="B8FID7"/>
<dbReference type="GO" id="GO:0005509">
    <property type="term" value="F:calcium ion binding"/>
    <property type="evidence" value="ECO:0007669"/>
    <property type="project" value="InterPro"/>
</dbReference>
<reference evidence="5 6" key="1">
    <citation type="journal article" date="2012" name="Environ. Microbiol.">
        <title>The genome sequence of Desulfatibacillum alkenivorans AK-01: a blueprint for anaerobic alkane oxidation.</title>
        <authorList>
            <person name="Callaghan A.V."/>
            <person name="Morris B.E."/>
            <person name="Pereira I.A."/>
            <person name="McInerney M.J."/>
            <person name="Austin R.N."/>
            <person name="Groves J.T."/>
            <person name="Kukor J.J."/>
            <person name="Suflita J.M."/>
            <person name="Young L.Y."/>
            <person name="Zylstra G.J."/>
            <person name="Wawrik B."/>
        </authorList>
    </citation>
    <scope>NUCLEOTIDE SEQUENCE [LARGE SCALE GENOMIC DNA]</scope>
    <source>
        <strain evidence="5 6">AK-01</strain>
    </source>
</reference>
<accession>B8FID7</accession>
<name>B8FID7_DESAL</name>
<evidence type="ECO:0000256" key="1">
    <source>
        <dbReference type="ARBA" id="ARBA00022729"/>
    </source>
</evidence>
<dbReference type="PANTHER" id="PTHR36220">
    <property type="entry name" value="UNNAMED PRODUCT"/>
    <property type="match status" value="1"/>
</dbReference>
<dbReference type="InterPro" id="IPR028994">
    <property type="entry name" value="Integrin_alpha_N"/>
</dbReference>
<dbReference type="SUPFAM" id="SSF63446">
    <property type="entry name" value="Type I dockerin domain"/>
    <property type="match status" value="1"/>
</dbReference>
<dbReference type="InterPro" id="IPR018247">
    <property type="entry name" value="EF_Hand_1_Ca_BS"/>
</dbReference>
<dbReference type="CDD" id="cd14256">
    <property type="entry name" value="Dockerin_I"/>
    <property type="match status" value="1"/>
</dbReference>
<keyword evidence="3" id="KW-0325">Glycoprotein</keyword>
<dbReference type="GO" id="GO:0000272">
    <property type="term" value="P:polysaccharide catabolic process"/>
    <property type="evidence" value="ECO:0007669"/>
    <property type="project" value="InterPro"/>
</dbReference>
<dbReference type="Gene3D" id="2.130.10.130">
    <property type="entry name" value="Integrin alpha, N-terminal"/>
    <property type="match status" value="2"/>
</dbReference>
<dbReference type="PROSITE" id="PS51257">
    <property type="entry name" value="PROKAR_LIPOPROTEIN"/>
    <property type="match status" value="1"/>
</dbReference>
<dbReference type="InterPro" id="IPR002105">
    <property type="entry name" value="Dockerin_1_rpt"/>
</dbReference>
<dbReference type="eggNOG" id="COG3266">
    <property type="taxonomic scope" value="Bacteria"/>
</dbReference>
<keyword evidence="1" id="KW-0732">Signal</keyword>